<feature type="region of interest" description="Disordered" evidence="7">
    <location>
        <begin position="356"/>
        <end position="679"/>
    </location>
</feature>
<feature type="compositionally biased region" description="Basic and acidic residues" evidence="7">
    <location>
        <begin position="275"/>
        <end position="285"/>
    </location>
</feature>
<evidence type="ECO:0000256" key="1">
    <source>
        <dbReference type="ARBA" id="ARBA00007913"/>
    </source>
</evidence>
<gene>
    <name evidence="10" type="ORF">PGLA2088_LOCUS23849</name>
</gene>
<feature type="region of interest" description="Disordered" evidence="7">
    <location>
        <begin position="1832"/>
        <end position="1890"/>
    </location>
</feature>
<feature type="domain" description="DNA2/NAM7 helicase-like C-terminal" evidence="9">
    <location>
        <begin position="1601"/>
        <end position="1779"/>
    </location>
</feature>
<feature type="region of interest" description="Disordered" evidence="7">
    <location>
        <begin position="2110"/>
        <end position="2136"/>
    </location>
</feature>
<dbReference type="CDD" id="cd18808">
    <property type="entry name" value="SF1_C_Upf1"/>
    <property type="match status" value="1"/>
</dbReference>
<feature type="region of interest" description="Disordered" evidence="7">
    <location>
        <begin position="2284"/>
        <end position="2313"/>
    </location>
</feature>
<dbReference type="Gene3D" id="2.60.210.10">
    <property type="entry name" value="Apoptosis, Tumor Necrosis Factor Receptor Associated Protein 2, Chain A"/>
    <property type="match status" value="1"/>
</dbReference>
<dbReference type="Proteomes" id="UP000626109">
    <property type="component" value="Unassembled WGS sequence"/>
</dbReference>
<keyword evidence="2" id="KW-0547">Nucleotide-binding</keyword>
<evidence type="ECO:0000313" key="10">
    <source>
        <dbReference type="EMBL" id="CAE8684182.1"/>
    </source>
</evidence>
<dbReference type="GO" id="GO:0005524">
    <property type="term" value="F:ATP binding"/>
    <property type="evidence" value="ECO:0007669"/>
    <property type="project" value="UniProtKB-KW"/>
</dbReference>
<dbReference type="InterPro" id="IPR047187">
    <property type="entry name" value="SF1_C_Upf1"/>
</dbReference>
<dbReference type="FunFam" id="3.40.50.300:FF:000326">
    <property type="entry name" value="P-loop containing nucleoside triphosphate hydrolase"/>
    <property type="match status" value="1"/>
</dbReference>
<dbReference type="GO" id="GO:0005694">
    <property type="term" value="C:chromosome"/>
    <property type="evidence" value="ECO:0007669"/>
    <property type="project" value="UniProtKB-ARBA"/>
</dbReference>
<dbReference type="SUPFAM" id="SSF49599">
    <property type="entry name" value="TRAF domain-like"/>
    <property type="match status" value="1"/>
</dbReference>
<feature type="region of interest" description="Disordered" evidence="7">
    <location>
        <begin position="325"/>
        <end position="344"/>
    </location>
</feature>
<proteinExistence type="inferred from homology"/>
<keyword evidence="4" id="KW-0347">Helicase</keyword>
<evidence type="ECO:0000256" key="5">
    <source>
        <dbReference type="ARBA" id="ARBA00022840"/>
    </source>
</evidence>
<protein>
    <submittedName>
        <fullName evidence="10">Uncharacterized protein</fullName>
    </submittedName>
</protein>
<dbReference type="InterPro" id="IPR027417">
    <property type="entry name" value="P-loop_NTPase"/>
</dbReference>
<dbReference type="InterPro" id="IPR008974">
    <property type="entry name" value="TRAF-like"/>
</dbReference>
<evidence type="ECO:0000256" key="3">
    <source>
        <dbReference type="ARBA" id="ARBA00022801"/>
    </source>
</evidence>
<dbReference type="InterPro" id="IPR050534">
    <property type="entry name" value="Coronavir_polyprotein_1ab"/>
</dbReference>
<feature type="compositionally biased region" description="Gly residues" evidence="7">
    <location>
        <begin position="624"/>
        <end position="633"/>
    </location>
</feature>
<evidence type="ECO:0000259" key="9">
    <source>
        <dbReference type="Pfam" id="PF13087"/>
    </source>
</evidence>
<feature type="compositionally biased region" description="Basic and acidic residues" evidence="7">
    <location>
        <begin position="2287"/>
        <end position="2297"/>
    </location>
</feature>
<dbReference type="InterPro" id="IPR041677">
    <property type="entry name" value="DNA2/NAM7_AAA_11"/>
</dbReference>
<dbReference type="SUPFAM" id="SSF52540">
    <property type="entry name" value="P-loop containing nucleoside triphosphate hydrolases"/>
    <property type="match status" value="1"/>
</dbReference>
<dbReference type="PANTHER" id="PTHR43788">
    <property type="entry name" value="DNA2/NAM7 HELICASE FAMILY MEMBER"/>
    <property type="match status" value="1"/>
</dbReference>
<feature type="compositionally biased region" description="Gly residues" evidence="7">
    <location>
        <begin position="1843"/>
        <end position="1859"/>
    </location>
</feature>
<keyword evidence="5" id="KW-0067">ATP-binding</keyword>
<evidence type="ECO:0000259" key="8">
    <source>
        <dbReference type="Pfam" id="PF13086"/>
    </source>
</evidence>
<comment type="similarity">
    <text evidence="1">Belongs to the DNA2/NAM7 helicase family.</text>
</comment>
<organism evidence="10 11">
    <name type="scientific">Polarella glacialis</name>
    <name type="common">Dinoflagellate</name>
    <dbReference type="NCBI Taxonomy" id="89957"/>
    <lineage>
        <taxon>Eukaryota</taxon>
        <taxon>Sar</taxon>
        <taxon>Alveolata</taxon>
        <taxon>Dinophyceae</taxon>
        <taxon>Suessiales</taxon>
        <taxon>Suessiaceae</taxon>
        <taxon>Polarella</taxon>
    </lineage>
</organism>
<evidence type="ECO:0000256" key="4">
    <source>
        <dbReference type="ARBA" id="ARBA00022806"/>
    </source>
</evidence>
<accession>A0A813JMW8</accession>
<feature type="region of interest" description="Disordered" evidence="7">
    <location>
        <begin position="1955"/>
        <end position="1992"/>
    </location>
</feature>
<dbReference type="Gene3D" id="3.40.50.300">
    <property type="entry name" value="P-loop containing nucleotide triphosphate hydrolases"/>
    <property type="match status" value="2"/>
</dbReference>
<keyword evidence="6" id="KW-0175">Coiled coil</keyword>
<dbReference type="GO" id="GO:0043139">
    <property type="term" value="F:5'-3' DNA helicase activity"/>
    <property type="evidence" value="ECO:0007669"/>
    <property type="project" value="TreeGrafter"/>
</dbReference>
<evidence type="ECO:0000313" key="11">
    <source>
        <dbReference type="Proteomes" id="UP000626109"/>
    </source>
</evidence>
<dbReference type="GO" id="GO:0016787">
    <property type="term" value="F:hydrolase activity"/>
    <property type="evidence" value="ECO:0007669"/>
    <property type="project" value="UniProtKB-KW"/>
</dbReference>
<dbReference type="InterPro" id="IPR041679">
    <property type="entry name" value="DNA2/NAM7-like_C"/>
</dbReference>
<keyword evidence="3" id="KW-0378">Hydrolase</keyword>
<dbReference type="PANTHER" id="PTHR43788:SF16">
    <property type="entry name" value="HELICASE WITH ZINC FINGER 2"/>
    <property type="match status" value="1"/>
</dbReference>
<feature type="region of interest" description="Disordered" evidence="7">
    <location>
        <begin position="263"/>
        <end position="285"/>
    </location>
</feature>
<feature type="region of interest" description="Disordered" evidence="7">
    <location>
        <begin position="2218"/>
        <end position="2243"/>
    </location>
</feature>
<feature type="coiled-coil region" evidence="6">
    <location>
        <begin position="49"/>
        <end position="103"/>
    </location>
</feature>
<evidence type="ECO:0000256" key="2">
    <source>
        <dbReference type="ARBA" id="ARBA00022741"/>
    </source>
</evidence>
<feature type="region of interest" description="Disordered" evidence="7">
    <location>
        <begin position="1"/>
        <end position="44"/>
    </location>
</feature>
<dbReference type="Pfam" id="PF13086">
    <property type="entry name" value="AAA_11"/>
    <property type="match status" value="1"/>
</dbReference>
<feature type="compositionally biased region" description="Low complexity" evidence="7">
    <location>
        <begin position="9"/>
        <end position="18"/>
    </location>
</feature>
<reference evidence="10" key="1">
    <citation type="submission" date="2021-02" db="EMBL/GenBank/DDBJ databases">
        <authorList>
            <person name="Dougan E. K."/>
            <person name="Rhodes N."/>
            <person name="Thang M."/>
            <person name="Chan C."/>
        </authorList>
    </citation>
    <scope>NUCLEOTIDE SEQUENCE</scope>
</reference>
<dbReference type="Pfam" id="PF13087">
    <property type="entry name" value="AAA_12"/>
    <property type="match status" value="1"/>
</dbReference>
<evidence type="ECO:0000256" key="7">
    <source>
        <dbReference type="SAM" id="MobiDB-lite"/>
    </source>
</evidence>
<evidence type="ECO:0000256" key="6">
    <source>
        <dbReference type="SAM" id="Coils"/>
    </source>
</evidence>
<feature type="compositionally biased region" description="Basic residues" evidence="7">
    <location>
        <begin position="23"/>
        <end position="36"/>
    </location>
</feature>
<feature type="domain" description="DNA2/NAM7 helicase helicase" evidence="8">
    <location>
        <begin position="1337"/>
        <end position="1587"/>
    </location>
</feature>
<feature type="compositionally biased region" description="Gly residues" evidence="7">
    <location>
        <begin position="1138"/>
        <end position="1149"/>
    </location>
</feature>
<comment type="caution">
    <text evidence="10">The sequence shown here is derived from an EMBL/GenBank/DDBJ whole genome shotgun (WGS) entry which is preliminary data.</text>
</comment>
<feature type="region of interest" description="Disordered" evidence="7">
    <location>
        <begin position="1116"/>
        <end position="1175"/>
    </location>
</feature>
<dbReference type="EMBL" id="CAJNNW010026284">
    <property type="protein sequence ID" value="CAE8684182.1"/>
    <property type="molecule type" value="Genomic_DNA"/>
</dbReference>
<sequence length="2408" mass="263687">MKSRGVRKAGASSGSASAISVRHPAHSARDARHHAVPWRPSGPEEAQRFEALRSKIPQLQAALQSLREAKGRLAGGVLEAQKAGTLQDRAEILEQRLALLENAKAHEVEWTIPDYSQLLESCPKGQCIVSPSFCAAGVQNMQIVFHPHGNKDARSGYSSIALRVPEGTSLSRALFINHDAFGPEVTKKACEGYTNASPVTPPSAAVRGTAADMLVVGVRQLYLHGWTADPYLQRVLIVGSAPAAEISFVLLREMRDLRAEEERRRRAAQQAEAESEQRRQEEADRARLLAEQEAAQLAQAMQSMPAPVSADEVVAHAAVRVRQEQAIRAAQPESPEEAAEREKKEKALAWLLDYQQQQADEKAEQERQRLEREQAEREAQEEAERRRRKEERQRQVHRREQEEVDEQLLRAAEEQHRKEGDERQREFVERRTRELREARQQEEEKRRGEEEDNRRMEEDMRRQEEEDTRHEEERRRIQEERRQKHEEEMRKMEAEERKKEEARHREGEERRQRQEELRRMEEQRRAFEKAEEGRLQRNKKEEEEQRRREEEAEAAREAREAEEARRKAEELQQRQEEEEEARRSTLAQSRERDFDSQATRGRAMPAAGSAISAGRALRRDRGPSSGGGHGGAGASLAVSASPSPSPPPDSRVPRGPVRQHVKPVLPSMKAPDSDEEEEDEVFDMAKFKPAKTNNVPSSGSNLRAWAVAAAAPAHSDPAEEPWQATGHQPSVAQSANSLSCRAAFRAVILALVSKWHVLWKTSHNHKSCSKPWQTHDCLQFQQQQLTDRTRMKNWFGTQHTVDAAACGLVASSRLTSNVSEDCSLSSSSNFVSNAVSDRGLGVPAPEGPPLKAPVPLVATHLFSLLVSFHSAMGAAAALPLLREALGSRAGGVCALDCVNLSTAVASGTLVGATLWTDNVGNRRSIGVPIPSITLTRLRDSEGIKSNRRNASTTTDTIDNAVLYSKARSMVPSASLPSMRPVLASEPSNGMSCIQTLPRLLRDRRSPLRIKRTAENLVLVFCLADFALAVGPAPEPEMSGMPCDRAVCQVRAMLCSAMCSALTWLEGKVRSKGAGAFAGKGGGFSGGKGKGRPPLDVPLVAGSVTVNDCARAVRDDQGFSSEGPVTDVSTGVKVPKGSSKGGKGGGGGKSSSGSFGAARPSYAGAPPPLGDDPTAPFLHPSARPLVKVPLEFSSLRQWCDVIGNNILAEFWYVFKEARASFTGFGVAAGDELIIENAPADGLNQCLLLIDRQPRIVSTQRVLGVGKVAVKLRGGAARTGQVKSLGYVGSFLAEFSAILELRGMQPRDMTGPMRAILEPKVDLPGSYANRPINAAAVPVNPSQRTAIEGLRHALEKIQGPPGTGKSTTIFHVLDARVPAGQRVLVTCSRNVAVESIAQKLSGLEDWPLCVFGPRDRVGETARRHLLDSQVGGQFDERKIGKVALLVAERSRALREAIDGKEAWCRGRRAEGLLLAYLRKRHAAAYALRDLCSRLDSYCSAATTSPDWCKTQLQAGKEVVLARARVFLCTIASTSRMLREWEEATGEEMQVHTVIVDECGCTPESSTALLLRLRPSNLVLVGDHKQLPPVSTIQPQILEGTGHTRSLLERCVLASGRVHTLREQYRMHPAISTVVSDLFYAGRLVTPGSVAKARTARENRPLVWLDVQGREEAPECSYMNHSEVSASVKVCARLRERAGPLASIALLTFYRGQLQQLMQALPSELNVEVLTVDACQGSEFDFVVLSTVRANAQQRLGFVKDAQRINVAISRSRLQLFIIGHRYTLGGDKDWKRVMEACSPAQPQESTPQRALPAPGNFVSVYDMLRQAKEKEAVQKAALAMEEQSKGGGKGGRGKSAGGGKGAESLMWQQGSFQSKPGGWQGGSGGSLSRRNDGTYQTSAVAAVIGGGFRRRVDIEEIERAAQHRASMEVTPGLGRVYRAPKSDTDFRSDFPQLGVAGGSSSSTWAPIDSAPAQPRLGAGIRGQLRPATRNDEKRVRKAAQRAQLTTADFGEWPPEEEAQWEKLPTQVQEDTEKLSTQVQEEQWEDVNEAVLFEMFPDDAAAVEDALLRFAGFPHQGARALEALLARPSAKGLFEGEDDLDYDCAPTGVGEAWVEEEQEEGEEEAGEDENEEEDEEGFWDEVEDWPEQQAAPGLCASCGGEAKDGFVAPEDGMTYCSWCWAEWGSPDAAVVPSKPVLSDWAPTAAQTSFYDAAPKALAEAEETTRANVPAVSSRPPAPPIPTKSPAVATEDETSLMGTVAPNRWSAGSGGRKKERVAFFEILDGAPKWAEPPKRPEEGGKEMVALRPKDERGDDDEFMQRGKRAAVFAIPAAAMLQAQASSEPRELRCRRLLTSTDVPVEDGVIDYISSLVGDDVSSEDMEELKDTAREILEGHGVEGTSFEAFWRSLSET</sequence>
<name>A0A813JMW8_POLGL</name>
<feature type="compositionally biased region" description="Basic and acidic residues" evidence="7">
    <location>
        <begin position="359"/>
        <end position="595"/>
    </location>
</feature>